<name>A0A1G9D638_9BACT</name>
<dbReference type="OrthoDB" id="5457127at2"/>
<protein>
    <submittedName>
        <fullName evidence="2">AMIN domain-containing protein</fullName>
    </submittedName>
</protein>
<accession>A0A1G9D638</accession>
<gene>
    <name evidence="2" type="ORF">SAMN05660337_0923</name>
</gene>
<dbReference type="STRING" id="246191.SAMN05660337_0923"/>
<sequence length="242" mass="26478">MSVRPLTIALLVVLLLVTASYALFHFGVLDPFLSGYSEVSDKNDNTGPVVRHPVSNLVLPLPSSKQQVAQSVNGSSEVGAETETEAGTDVVTEVQNAGDTQPVQVSAVKKVAAIAVTEVAQKDVAPKKSKVEKVVAGTLSRVKLDCSSDSLTLKISLSQPSDRITWFNLNDPKKLIVDIRGHWKNYAKSIYRLKDCAVEKIVLGENSDRFRLVFYINKKDLPLRIRPAIKKLSDGIEIKIKL</sequence>
<organism evidence="2 3">
    <name type="scientific">Maridesulfovibrio ferrireducens</name>
    <dbReference type="NCBI Taxonomy" id="246191"/>
    <lineage>
        <taxon>Bacteria</taxon>
        <taxon>Pseudomonadati</taxon>
        <taxon>Thermodesulfobacteriota</taxon>
        <taxon>Desulfovibrionia</taxon>
        <taxon>Desulfovibrionales</taxon>
        <taxon>Desulfovibrionaceae</taxon>
        <taxon>Maridesulfovibrio</taxon>
    </lineage>
</organism>
<dbReference type="RefSeq" id="WP_092158658.1">
    <property type="nucleotide sequence ID" value="NZ_FNGA01000001.1"/>
</dbReference>
<proteinExistence type="predicted"/>
<keyword evidence="3" id="KW-1185">Reference proteome</keyword>
<dbReference type="InterPro" id="IPR021731">
    <property type="entry name" value="AMIN_dom"/>
</dbReference>
<reference evidence="3" key="1">
    <citation type="submission" date="2016-10" db="EMBL/GenBank/DDBJ databases">
        <authorList>
            <person name="Varghese N."/>
            <person name="Submissions S."/>
        </authorList>
    </citation>
    <scope>NUCLEOTIDE SEQUENCE [LARGE SCALE GENOMIC DNA]</scope>
    <source>
        <strain evidence="3">DSM 16995</strain>
    </source>
</reference>
<evidence type="ECO:0000259" key="1">
    <source>
        <dbReference type="Pfam" id="PF11741"/>
    </source>
</evidence>
<evidence type="ECO:0000313" key="3">
    <source>
        <dbReference type="Proteomes" id="UP000199053"/>
    </source>
</evidence>
<evidence type="ECO:0000313" key="2">
    <source>
        <dbReference type="EMBL" id="SDK59283.1"/>
    </source>
</evidence>
<dbReference type="Pfam" id="PF11741">
    <property type="entry name" value="AMIN"/>
    <property type="match status" value="1"/>
</dbReference>
<dbReference type="AlphaFoldDB" id="A0A1G9D638"/>
<dbReference type="EMBL" id="FNGA01000001">
    <property type="protein sequence ID" value="SDK59283.1"/>
    <property type="molecule type" value="Genomic_DNA"/>
</dbReference>
<dbReference type="Proteomes" id="UP000199053">
    <property type="component" value="Unassembled WGS sequence"/>
</dbReference>
<feature type="domain" description="AMIN" evidence="1">
    <location>
        <begin position="148"/>
        <end position="218"/>
    </location>
</feature>